<dbReference type="GO" id="GO:0005737">
    <property type="term" value="C:cytoplasm"/>
    <property type="evidence" value="ECO:0007669"/>
    <property type="project" value="TreeGrafter"/>
</dbReference>
<dbReference type="GO" id="GO:0046872">
    <property type="term" value="F:metal ion binding"/>
    <property type="evidence" value="ECO:0007669"/>
    <property type="project" value="UniProtKB-KW"/>
</dbReference>
<keyword evidence="4" id="KW-0411">Iron-sulfur</keyword>
<reference evidence="6 7" key="1">
    <citation type="journal article" date="2018" name="Genome Biol. Evol.">
        <title>Multiple Roots of Fruiting Body Formation in Amoebozoa.</title>
        <authorList>
            <person name="Hillmann F."/>
            <person name="Forbes G."/>
            <person name="Novohradska S."/>
            <person name="Ferling I."/>
            <person name="Riege K."/>
            <person name="Groth M."/>
            <person name="Westermann M."/>
            <person name="Marz M."/>
            <person name="Spaller T."/>
            <person name="Winckler T."/>
            <person name="Schaap P."/>
            <person name="Glockner G."/>
        </authorList>
    </citation>
    <scope>NUCLEOTIDE SEQUENCE [LARGE SCALE GENOMIC DNA]</scope>
    <source>
        <strain evidence="6 7">Jena</strain>
    </source>
</reference>
<dbReference type="PROSITE" id="PS51296">
    <property type="entry name" value="RIESKE"/>
    <property type="match status" value="1"/>
</dbReference>
<evidence type="ECO:0000256" key="4">
    <source>
        <dbReference type="ARBA" id="ARBA00023014"/>
    </source>
</evidence>
<dbReference type="InterPro" id="IPR017941">
    <property type="entry name" value="Rieske_2Fe-2S"/>
</dbReference>
<organism evidence="6 7">
    <name type="scientific">Planoprotostelium fungivorum</name>
    <dbReference type="NCBI Taxonomy" id="1890364"/>
    <lineage>
        <taxon>Eukaryota</taxon>
        <taxon>Amoebozoa</taxon>
        <taxon>Evosea</taxon>
        <taxon>Variosea</taxon>
        <taxon>Cavosteliida</taxon>
        <taxon>Cavosteliaceae</taxon>
        <taxon>Planoprotostelium</taxon>
    </lineage>
</organism>
<sequence>MSISQTHPNPSSIGSITSGRTTSCWEGPEGLTLVSDVFPSLTTDLNCDVCVIGGGISGLTTAYLCGRSGKRVTLIEDGILGSGESGRSTAYLTTALDDRYSEVSKKWSAETARLIAQSHAIAIDTVENIITNEGIACDFVRLPGYLFDGTLPSVDLQTELEATRNAGIDAITTSSLPHSQDIGPCIVYPDQAQFHINKYLAGLAKACLNHQVKIFTRTHAREIHGGDEDIVAPVLSNEMLTGSQPRVVTSDGHVISCGHIVEATNVPVSDRVTMYLKMKAYRTYVISAHVPHNSVAAALYFDTQDPYHYARLAPVNEEVDLLMVGGEDHPTGQADDFSSRFLRLENWMRRIFPMAGNIVDRWSGQVIEPHDGLAFLGKNPNDAGNVFIITGDSGMGMTHGTLGATIVTDLIFNRSNPFASLYDPSRKPFHSLSESLTENLNTQRQYLDWLTSGDVKDIEDVPVGCGRIVRRGLHKIAVYRGTDGQVTKCSAACPHLGAVVRWNDLEKTWDCPAHGSRFNAVGTVINGPAIKNLEPR</sequence>
<dbReference type="PANTHER" id="PTHR13847">
    <property type="entry name" value="SARCOSINE DEHYDROGENASE-RELATED"/>
    <property type="match status" value="1"/>
</dbReference>
<dbReference type="SUPFAM" id="SSF51905">
    <property type="entry name" value="FAD/NAD(P)-binding domain"/>
    <property type="match status" value="1"/>
</dbReference>
<dbReference type="Gene3D" id="2.102.10.10">
    <property type="entry name" value="Rieske [2Fe-2S] iron-sulphur domain"/>
    <property type="match status" value="1"/>
</dbReference>
<dbReference type="OrthoDB" id="429143at2759"/>
<dbReference type="InterPro" id="IPR006076">
    <property type="entry name" value="FAD-dep_OxRdtase"/>
</dbReference>
<evidence type="ECO:0000313" key="7">
    <source>
        <dbReference type="Proteomes" id="UP000241769"/>
    </source>
</evidence>
<evidence type="ECO:0000256" key="2">
    <source>
        <dbReference type="ARBA" id="ARBA00022723"/>
    </source>
</evidence>
<dbReference type="Proteomes" id="UP000241769">
    <property type="component" value="Unassembled WGS sequence"/>
</dbReference>
<evidence type="ECO:0000256" key="1">
    <source>
        <dbReference type="ARBA" id="ARBA00022714"/>
    </source>
</evidence>
<gene>
    <name evidence="6" type="ORF">PROFUN_07301</name>
</gene>
<comment type="caution">
    <text evidence="6">The sequence shown here is derived from an EMBL/GenBank/DDBJ whole genome shotgun (WGS) entry which is preliminary data.</text>
</comment>
<evidence type="ECO:0000259" key="5">
    <source>
        <dbReference type="PROSITE" id="PS51296"/>
    </source>
</evidence>
<dbReference type="Gene3D" id="3.30.9.10">
    <property type="entry name" value="D-Amino Acid Oxidase, subunit A, domain 2"/>
    <property type="match status" value="1"/>
</dbReference>
<dbReference type="STRING" id="1890364.A0A2P6NM43"/>
<keyword evidence="1" id="KW-0001">2Fe-2S</keyword>
<dbReference type="CDD" id="cd03477">
    <property type="entry name" value="Rieske_YhfW_C"/>
    <property type="match status" value="1"/>
</dbReference>
<dbReference type="SUPFAM" id="SSF50022">
    <property type="entry name" value="ISP domain"/>
    <property type="match status" value="1"/>
</dbReference>
<dbReference type="PANTHER" id="PTHR13847:SF281">
    <property type="entry name" value="FAD DEPENDENT OXIDOREDUCTASE DOMAIN-CONTAINING PROTEIN"/>
    <property type="match status" value="1"/>
</dbReference>
<dbReference type="InParanoid" id="A0A2P6NM43"/>
<dbReference type="Pfam" id="PF00355">
    <property type="entry name" value="Rieske"/>
    <property type="match status" value="1"/>
</dbReference>
<dbReference type="EMBL" id="MDYQ01000052">
    <property type="protein sequence ID" value="PRP85013.1"/>
    <property type="molecule type" value="Genomic_DNA"/>
</dbReference>
<evidence type="ECO:0000256" key="3">
    <source>
        <dbReference type="ARBA" id="ARBA00023004"/>
    </source>
</evidence>
<dbReference type="GO" id="GO:0051537">
    <property type="term" value="F:2 iron, 2 sulfur cluster binding"/>
    <property type="evidence" value="ECO:0007669"/>
    <property type="project" value="UniProtKB-KW"/>
</dbReference>
<dbReference type="InterPro" id="IPR038010">
    <property type="entry name" value="YhfW_C"/>
</dbReference>
<keyword evidence="2" id="KW-0479">Metal-binding</keyword>
<protein>
    <submittedName>
        <fullName evidence="6">FAD dependent oxidoreductase</fullName>
    </submittedName>
</protein>
<accession>A0A2P6NM43</accession>
<dbReference type="AlphaFoldDB" id="A0A2P6NM43"/>
<dbReference type="InterPro" id="IPR036922">
    <property type="entry name" value="Rieske_2Fe-2S_sf"/>
</dbReference>
<dbReference type="Pfam" id="PF01266">
    <property type="entry name" value="DAO"/>
    <property type="match status" value="1"/>
</dbReference>
<evidence type="ECO:0000313" key="6">
    <source>
        <dbReference type="EMBL" id="PRP85013.1"/>
    </source>
</evidence>
<proteinExistence type="predicted"/>
<name>A0A2P6NM43_9EUKA</name>
<dbReference type="InterPro" id="IPR036188">
    <property type="entry name" value="FAD/NAD-bd_sf"/>
</dbReference>
<feature type="domain" description="Rieske" evidence="5">
    <location>
        <begin position="453"/>
        <end position="536"/>
    </location>
</feature>
<dbReference type="Gene3D" id="3.50.50.60">
    <property type="entry name" value="FAD/NAD(P)-binding domain"/>
    <property type="match status" value="1"/>
</dbReference>
<keyword evidence="7" id="KW-1185">Reference proteome</keyword>
<keyword evidence="3" id="KW-0408">Iron</keyword>